<keyword evidence="6" id="KW-0131">Cell cycle</keyword>
<proteinExistence type="predicted"/>
<dbReference type="Gene3D" id="1.20.5.50">
    <property type="match status" value="1"/>
</dbReference>
<keyword evidence="3" id="KW-0963">Cytoplasm</keyword>
<sequence length="120" mass="13359">MSDESRFLDISLLGKEYRVACPPNEREALLAAVALVDGKMHEIAEKTKSNIAERIAVMAALNIAHEHLSFRDEQARLAKTGAEHTDIAKNPGLDFGAVRRRIVDMEAQLDVVLRPQEKLL</sequence>
<evidence type="ECO:0000256" key="5">
    <source>
        <dbReference type="ARBA" id="ARBA00023210"/>
    </source>
</evidence>
<evidence type="ECO:0000256" key="6">
    <source>
        <dbReference type="ARBA" id="ARBA00023306"/>
    </source>
</evidence>
<dbReference type="Proteomes" id="UP000587070">
    <property type="component" value="Unassembled WGS sequence"/>
</dbReference>
<dbReference type="RefSeq" id="WP_153115951.1">
    <property type="nucleotide sequence ID" value="NZ_JACIGE010000002.1"/>
</dbReference>
<evidence type="ECO:0000256" key="3">
    <source>
        <dbReference type="ARBA" id="ARBA00022490"/>
    </source>
</evidence>
<keyword evidence="4 10" id="KW-0132">Cell division</keyword>
<dbReference type="PANTHER" id="PTHR34981:SF1">
    <property type="entry name" value="CELL DIVISION PROTEIN ZAPA"/>
    <property type="match status" value="1"/>
</dbReference>
<accession>A0A840G615</accession>
<organism evidence="10 11">
    <name type="scientific">Rhodocyclus tenuis</name>
    <name type="common">Rhodospirillum tenue</name>
    <dbReference type="NCBI Taxonomy" id="1066"/>
    <lineage>
        <taxon>Bacteria</taxon>
        <taxon>Pseudomonadati</taxon>
        <taxon>Pseudomonadota</taxon>
        <taxon>Betaproteobacteria</taxon>
        <taxon>Rhodocyclales</taxon>
        <taxon>Rhodocyclaceae</taxon>
        <taxon>Rhodocyclus</taxon>
    </lineage>
</organism>
<dbReference type="EMBL" id="JACIGE010000002">
    <property type="protein sequence ID" value="MBB4246410.1"/>
    <property type="molecule type" value="Genomic_DNA"/>
</dbReference>
<dbReference type="Gene3D" id="3.30.160.880">
    <property type="entry name" value="Cell division protein ZapA protomer, N-terminal domain"/>
    <property type="match status" value="1"/>
</dbReference>
<evidence type="ECO:0000256" key="1">
    <source>
        <dbReference type="ARBA" id="ARBA00004496"/>
    </source>
</evidence>
<comment type="caution">
    <text evidence="10">The sequence shown here is derived from an EMBL/GenBank/DDBJ whole genome shotgun (WGS) entry which is preliminary data.</text>
</comment>
<reference evidence="10 11" key="1">
    <citation type="submission" date="2020-08" db="EMBL/GenBank/DDBJ databases">
        <title>Genome sequencing of Purple Non-Sulfur Bacteria from various extreme environments.</title>
        <authorList>
            <person name="Mayer M."/>
        </authorList>
    </citation>
    <scope>NUCLEOTIDE SEQUENCE [LARGE SCALE GENOMIC DNA]</scope>
    <source>
        <strain evidence="10 11">2761</strain>
    </source>
</reference>
<comment type="subunit">
    <text evidence="8">Homodimer. Interacts with FtsZ.</text>
</comment>
<dbReference type="AlphaFoldDB" id="A0A840G615"/>
<dbReference type="PANTHER" id="PTHR34981">
    <property type="entry name" value="CELL DIVISION PROTEIN ZAPA"/>
    <property type="match status" value="1"/>
</dbReference>
<comment type="function">
    <text evidence="7">Activator of cell division through the inhibition of FtsZ GTPase activity, therefore promoting FtsZ assembly into bundles of protofilaments necessary for the formation of the division Z ring. It is recruited early at mid-cell but it is not essential for cell division.</text>
</comment>
<dbReference type="GO" id="GO:0032153">
    <property type="term" value="C:cell division site"/>
    <property type="evidence" value="ECO:0007669"/>
    <property type="project" value="TreeGrafter"/>
</dbReference>
<dbReference type="GO" id="GO:0000917">
    <property type="term" value="P:division septum assembly"/>
    <property type="evidence" value="ECO:0007669"/>
    <property type="project" value="UniProtKB-KW"/>
</dbReference>
<dbReference type="OrthoDB" id="5297208at2"/>
<dbReference type="GO" id="GO:0005829">
    <property type="term" value="C:cytosol"/>
    <property type="evidence" value="ECO:0007669"/>
    <property type="project" value="TreeGrafter"/>
</dbReference>
<keyword evidence="11" id="KW-1185">Reference proteome</keyword>
<dbReference type="InterPro" id="IPR007838">
    <property type="entry name" value="Cell_div_ZapA-like"/>
</dbReference>
<dbReference type="InterPro" id="IPR036192">
    <property type="entry name" value="Cell_div_ZapA-like_sf"/>
</dbReference>
<dbReference type="GO" id="GO:0030428">
    <property type="term" value="C:cell septum"/>
    <property type="evidence" value="ECO:0007669"/>
    <property type="project" value="TreeGrafter"/>
</dbReference>
<evidence type="ECO:0000313" key="11">
    <source>
        <dbReference type="Proteomes" id="UP000587070"/>
    </source>
</evidence>
<protein>
    <recommendedName>
        <fullName evidence="2">Cell division protein ZapA</fullName>
    </recommendedName>
    <alternativeName>
        <fullName evidence="9">Z ring-associated protein ZapA</fullName>
    </alternativeName>
</protein>
<evidence type="ECO:0000256" key="8">
    <source>
        <dbReference type="ARBA" id="ARBA00026068"/>
    </source>
</evidence>
<name>A0A840G615_RHOTE</name>
<evidence type="ECO:0000256" key="7">
    <source>
        <dbReference type="ARBA" id="ARBA00024910"/>
    </source>
</evidence>
<keyword evidence="5" id="KW-0717">Septation</keyword>
<dbReference type="SUPFAM" id="SSF102829">
    <property type="entry name" value="Cell division protein ZapA-like"/>
    <property type="match status" value="1"/>
</dbReference>
<gene>
    <name evidence="10" type="ORF">GGD90_000767</name>
</gene>
<dbReference type="GO" id="GO:0000921">
    <property type="term" value="P:septin ring assembly"/>
    <property type="evidence" value="ECO:0007669"/>
    <property type="project" value="TreeGrafter"/>
</dbReference>
<evidence type="ECO:0000256" key="4">
    <source>
        <dbReference type="ARBA" id="ARBA00022618"/>
    </source>
</evidence>
<evidence type="ECO:0000256" key="9">
    <source>
        <dbReference type="ARBA" id="ARBA00033158"/>
    </source>
</evidence>
<dbReference type="InterPro" id="IPR042233">
    <property type="entry name" value="Cell_div_ZapA_N"/>
</dbReference>
<dbReference type="GO" id="GO:0043093">
    <property type="term" value="P:FtsZ-dependent cytokinesis"/>
    <property type="evidence" value="ECO:0007669"/>
    <property type="project" value="TreeGrafter"/>
</dbReference>
<evidence type="ECO:0000313" key="10">
    <source>
        <dbReference type="EMBL" id="MBB4246410.1"/>
    </source>
</evidence>
<dbReference type="Pfam" id="PF05164">
    <property type="entry name" value="ZapA"/>
    <property type="match status" value="1"/>
</dbReference>
<evidence type="ECO:0000256" key="2">
    <source>
        <dbReference type="ARBA" id="ARBA00015195"/>
    </source>
</evidence>
<comment type="subcellular location">
    <subcellularLocation>
        <location evidence="1">Cytoplasm</location>
    </subcellularLocation>
</comment>